<keyword evidence="1" id="KW-0812">Transmembrane</keyword>
<accession>A0A1H5KHA1</accession>
<keyword evidence="3" id="KW-1185">Reference proteome</keyword>
<dbReference type="EMBL" id="FNTX01000002">
    <property type="protein sequence ID" value="SEE64163.1"/>
    <property type="molecule type" value="Genomic_DNA"/>
</dbReference>
<dbReference type="Proteomes" id="UP000199220">
    <property type="component" value="Unassembled WGS sequence"/>
</dbReference>
<dbReference type="STRING" id="648782.SAMN04488554_2264"/>
<dbReference type="OrthoDB" id="9973313at2"/>
<proteinExistence type="predicted"/>
<feature type="transmembrane region" description="Helical" evidence="1">
    <location>
        <begin position="172"/>
        <end position="202"/>
    </location>
</feature>
<sequence length="213" mass="21197">MSIPPPPAPTSTTGPKILTFSGAAVLVLAIAVIVVVVRLFLSVLPFGVVAADGAPGPDAAGGTEVPGTVSLELTADSTYVVYLAHPSGLDGVELAEAVTVTGPGGTPVAGIPAPASSSTMNGVTAQDVFAFRTDAAGEYTVAAPALADSAATPWATVVVAEGHDMQGFFGGLFGSVFGVFAAIALGVAGVGMTLGGAIWWYIRVHPQRPYAPH</sequence>
<evidence type="ECO:0000313" key="2">
    <source>
        <dbReference type="EMBL" id="SEE64163.1"/>
    </source>
</evidence>
<name>A0A1H5KHA1_9MICO</name>
<evidence type="ECO:0000256" key="1">
    <source>
        <dbReference type="SAM" id="Phobius"/>
    </source>
</evidence>
<feature type="transmembrane region" description="Helical" evidence="1">
    <location>
        <begin position="20"/>
        <end position="41"/>
    </location>
</feature>
<evidence type="ECO:0000313" key="3">
    <source>
        <dbReference type="Proteomes" id="UP000199220"/>
    </source>
</evidence>
<gene>
    <name evidence="2" type="ORF">SAMN04488554_2264</name>
</gene>
<dbReference type="AlphaFoldDB" id="A0A1H5KHA1"/>
<protein>
    <submittedName>
        <fullName evidence="2">Uncharacterized protein</fullName>
    </submittedName>
</protein>
<keyword evidence="1" id="KW-0472">Membrane</keyword>
<dbReference type="RefSeq" id="WP_139177743.1">
    <property type="nucleotide sequence ID" value="NZ_FNTX01000002.1"/>
</dbReference>
<reference evidence="3" key="1">
    <citation type="submission" date="2016-10" db="EMBL/GenBank/DDBJ databases">
        <authorList>
            <person name="Varghese N."/>
            <person name="Submissions S."/>
        </authorList>
    </citation>
    <scope>NUCLEOTIDE SEQUENCE [LARGE SCALE GENOMIC DNA]</scope>
    <source>
        <strain evidence="3">DSM 21368</strain>
    </source>
</reference>
<keyword evidence="1" id="KW-1133">Transmembrane helix</keyword>
<organism evidence="2 3">
    <name type="scientific">Ruania alba</name>
    <dbReference type="NCBI Taxonomy" id="648782"/>
    <lineage>
        <taxon>Bacteria</taxon>
        <taxon>Bacillati</taxon>
        <taxon>Actinomycetota</taxon>
        <taxon>Actinomycetes</taxon>
        <taxon>Micrococcales</taxon>
        <taxon>Ruaniaceae</taxon>
        <taxon>Ruania</taxon>
    </lineage>
</organism>